<evidence type="ECO:0000256" key="1">
    <source>
        <dbReference type="SAM" id="Phobius"/>
    </source>
</evidence>
<feature type="transmembrane region" description="Helical" evidence="1">
    <location>
        <begin position="43"/>
        <end position="61"/>
    </location>
</feature>
<keyword evidence="1" id="KW-0472">Membrane</keyword>
<dbReference type="EMBL" id="UINC01000634">
    <property type="protein sequence ID" value="SUZ58675.1"/>
    <property type="molecule type" value="Genomic_DNA"/>
</dbReference>
<organism evidence="2">
    <name type="scientific">marine metagenome</name>
    <dbReference type="NCBI Taxonomy" id="408172"/>
    <lineage>
        <taxon>unclassified sequences</taxon>
        <taxon>metagenomes</taxon>
        <taxon>ecological metagenomes</taxon>
    </lineage>
</organism>
<name>A0A381NVN3_9ZZZZ</name>
<dbReference type="AlphaFoldDB" id="A0A381NVN3"/>
<protein>
    <submittedName>
        <fullName evidence="2">Uncharacterized protein</fullName>
    </submittedName>
</protein>
<accession>A0A381NVN3</accession>
<gene>
    <name evidence="2" type="ORF">METZ01_LOCUS11529</name>
</gene>
<keyword evidence="1" id="KW-1133">Transmembrane helix</keyword>
<evidence type="ECO:0000313" key="2">
    <source>
        <dbReference type="EMBL" id="SUZ58675.1"/>
    </source>
</evidence>
<sequence length="62" mass="6835">MDPLATWEKLLIGVIGLLVLLWFSPGVKIMIGQSRDAQKNWPAVLIPAVVVVIFVILLLNLV</sequence>
<proteinExistence type="predicted"/>
<reference evidence="2" key="1">
    <citation type="submission" date="2018-05" db="EMBL/GenBank/DDBJ databases">
        <authorList>
            <person name="Lanie J.A."/>
            <person name="Ng W.-L."/>
            <person name="Kazmierczak K.M."/>
            <person name="Andrzejewski T.M."/>
            <person name="Davidsen T.M."/>
            <person name="Wayne K.J."/>
            <person name="Tettelin H."/>
            <person name="Glass J.I."/>
            <person name="Rusch D."/>
            <person name="Podicherti R."/>
            <person name="Tsui H.-C.T."/>
            <person name="Winkler M.E."/>
        </authorList>
    </citation>
    <scope>NUCLEOTIDE SEQUENCE</scope>
</reference>
<feature type="transmembrane region" description="Helical" evidence="1">
    <location>
        <begin position="12"/>
        <end position="31"/>
    </location>
</feature>
<keyword evidence="1" id="KW-0812">Transmembrane</keyword>